<comment type="caution">
    <text evidence="4">The sequence shown here is derived from an EMBL/GenBank/DDBJ whole genome shotgun (WGS) entry which is preliminary data.</text>
</comment>
<evidence type="ECO:0000313" key="4">
    <source>
        <dbReference type="EMBL" id="KAL0949080.1"/>
    </source>
</evidence>
<dbReference type="Proteomes" id="UP001556367">
    <property type="component" value="Unassembled WGS sequence"/>
</dbReference>
<evidence type="ECO:0000313" key="5">
    <source>
        <dbReference type="Proteomes" id="UP001556367"/>
    </source>
</evidence>
<protein>
    <recommendedName>
        <fullName evidence="3">Kinesin motor domain-containing protein</fullName>
    </recommendedName>
</protein>
<dbReference type="InterPro" id="IPR036961">
    <property type="entry name" value="Kinesin_motor_dom_sf"/>
</dbReference>
<dbReference type="PANTHER" id="PTHR47117">
    <property type="entry name" value="STAR-RELATED LIPID TRANSFER PROTEIN 9"/>
    <property type="match status" value="1"/>
</dbReference>
<keyword evidence="5" id="KW-1185">Reference proteome</keyword>
<dbReference type="PROSITE" id="PS50067">
    <property type="entry name" value="KINESIN_MOTOR_2"/>
    <property type="match status" value="1"/>
</dbReference>
<dbReference type="Pfam" id="PF00225">
    <property type="entry name" value="Kinesin"/>
    <property type="match status" value="1"/>
</dbReference>
<feature type="region of interest" description="Disordered" evidence="2">
    <location>
        <begin position="34"/>
        <end position="53"/>
    </location>
</feature>
<name>A0ABR3J0T2_9AGAR</name>
<dbReference type="SUPFAM" id="SSF52540">
    <property type="entry name" value="P-loop containing nucleoside triphosphate hydrolases"/>
    <property type="match status" value="1"/>
</dbReference>
<accession>A0ABR3J0T2</accession>
<sequence>MSEGGDGNIKVVVRCRPLNSRELARGAKPLIRMDGNQTFIDPPESGSVQDVSKRAGERKTLSFSFDRSYWSAGPRDEPRYCSQQTLYEDLGVELLDHAFNGFNACILAYGQTGAHI</sequence>
<gene>
    <name evidence="4" type="ORF">HGRIS_014945</name>
</gene>
<comment type="caution">
    <text evidence="1">Lacks conserved residue(s) required for the propagation of feature annotation.</text>
</comment>
<feature type="domain" description="Kinesin motor" evidence="3">
    <location>
        <begin position="8"/>
        <end position="116"/>
    </location>
</feature>
<dbReference type="Gene3D" id="3.40.850.10">
    <property type="entry name" value="Kinesin motor domain"/>
    <property type="match status" value="1"/>
</dbReference>
<dbReference type="EMBL" id="JASNQZ010000012">
    <property type="protein sequence ID" value="KAL0949080.1"/>
    <property type="molecule type" value="Genomic_DNA"/>
</dbReference>
<dbReference type="InterPro" id="IPR001752">
    <property type="entry name" value="Kinesin_motor_dom"/>
</dbReference>
<evidence type="ECO:0000256" key="2">
    <source>
        <dbReference type="SAM" id="MobiDB-lite"/>
    </source>
</evidence>
<dbReference type="InterPro" id="IPR027417">
    <property type="entry name" value="P-loop_NTPase"/>
</dbReference>
<reference evidence="5" key="1">
    <citation type="submission" date="2024-06" db="EMBL/GenBank/DDBJ databases">
        <title>Multi-omics analyses provide insights into the biosynthesis of the anticancer antibiotic pleurotin in Hohenbuehelia grisea.</title>
        <authorList>
            <person name="Weaver J.A."/>
            <person name="Alberti F."/>
        </authorList>
    </citation>
    <scope>NUCLEOTIDE SEQUENCE [LARGE SCALE GENOMIC DNA]</scope>
    <source>
        <strain evidence="5">T-177</strain>
    </source>
</reference>
<comment type="similarity">
    <text evidence="1">Belongs to the TRAFAC class myosin-kinesin ATPase superfamily. Kinesin family.</text>
</comment>
<evidence type="ECO:0000256" key="1">
    <source>
        <dbReference type="PROSITE-ProRule" id="PRU00283"/>
    </source>
</evidence>
<proteinExistence type="inferred from homology"/>
<evidence type="ECO:0000259" key="3">
    <source>
        <dbReference type="PROSITE" id="PS50067"/>
    </source>
</evidence>
<organism evidence="4 5">
    <name type="scientific">Hohenbuehelia grisea</name>
    <dbReference type="NCBI Taxonomy" id="104357"/>
    <lineage>
        <taxon>Eukaryota</taxon>
        <taxon>Fungi</taxon>
        <taxon>Dikarya</taxon>
        <taxon>Basidiomycota</taxon>
        <taxon>Agaricomycotina</taxon>
        <taxon>Agaricomycetes</taxon>
        <taxon>Agaricomycetidae</taxon>
        <taxon>Agaricales</taxon>
        <taxon>Pleurotineae</taxon>
        <taxon>Pleurotaceae</taxon>
        <taxon>Hohenbuehelia</taxon>
    </lineage>
</organism>